<keyword evidence="2" id="KW-1185">Reference proteome</keyword>
<accession>A0AAV4XBL3</accession>
<dbReference type="EMBL" id="BPLR01000088">
    <property type="protein sequence ID" value="GIY92068.1"/>
    <property type="molecule type" value="Genomic_DNA"/>
</dbReference>
<evidence type="ECO:0000313" key="2">
    <source>
        <dbReference type="Proteomes" id="UP001054945"/>
    </source>
</evidence>
<gene>
    <name evidence="1" type="ORF">CEXT_167121</name>
</gene>
<reference evidence="1 2" key="1">
    <citation type="submission" date="2021-06" db="EMBL/GenBank/DDBJ databases">
        <title>Caerostris extrusa draft genome.</title>
        <authorList>
            <person name="Kono N."/>
            <person name="Arakawa K."/>
        </authorList>
    </citation>
    <scope>NUCLEOTIDE SEQUENCE [LARGE SCALE GENOMIC DNA]</scope>
</reference>
<organism evidence="1 2">
    <name type="scientific">Caerostris extrusa</name>
    <name type="common">Bark spider</name>
    <name type="synonym">Caerostris bankana</name>
    <dbReference type="NCBI Taxonomy" id="172846"/>
    <lineage>
        <taxon>Eukaryota</taxon>
        <taxon>Metazoa</taxon>
        <taxon>Ecdysozoa</taxon>
        <taxon>Arthropoda</taxon>
        <taxon>Chelicerata</taxon>
        <taxon>Arachnida</taxon>
        <taxon>Araneae</taxon>
        <taxon>Araneomorphae</taxon>
        <taxon>Entelegynae</taxon>
        <taxon>Araneoidea</taxon>
        <taxon>Araneidae</taxon>
        <taxon>Caerostris</taxon>
    </lineage>
</organism>
<sequence>MATRSYKVPQLRLPFTVNNQSTLVTIYICRRALSNDDDNDRKGIILAGFSCTSEEKALNWPLMLTQAHSWENHNLSHFHSVHTICW</sequence>
<proteinExistence type="predicted"/>
<name>A0AAV4XBL3_CAEEX</name>
<dbReference type="AlphaFoldDB" id="A0AAV4XBL3"/>
<evidence type="ECO:0000313" key="1">
    <source>
        <dbReference type="EMBL" id="GIY92068.1"/>
    </source>
</evidence>
<comment type="caution">
    <text evidence="1">The sequence shown here is derived from an EMBL/GenBank/DDBJ whole genome shotgun (WGS) entry which is preliminary data.</text>
</comment>
<protein>
    <submittedName>
        <fullName evidence="1">Uncharacterized protein</fullName>
    </submittedName>
</protein>
<dbReference type="Proteomes" id="UP001054945">
    <property type="component" value="Unassembled WGS sequence"/>
</dbReference>